<proteinExistence type="inferred from homology"/>
<gene>
    <name evidence="6" type="ORF">RJ640_013225</name>
</gene>
<sequence>MADQVLEGSQPVDLSKHPSGIVPTLHSVHDHGFNRHISCTSRNIVSTVNLDCKLDLKAIALQARNAEYNPKRFAAVIMRIREPKTTALIFASGKMVCTGAKSEQQSKLAARKYARIIQKLGFPAKFKDFKIQNIVGSCDVKFPIRLEGLAYSHGAFSSYEPELFPGLIYRMKQPKIVLLIFVSGKIVLTGAKVRDETYTAFENIYPVLTEFRKNQQWYEPDACTSIVIYKILGGR</sequence>
<evidence type="ECO:0000256" key="1">
    <source>
        <dbReference type="ARBA" id="ARBA00004123"/>
    </source>
</evidence>
<evidence type="ECO:0000313" key="6">
    <source>
        <dbReference type="EMBL" id="KAK2982015.1"/>
    </source>
</evidence>
<reference evidence="6" key="1">
    <citation type="submission" date="2022-12" db="EMBL/GenBank/DDBJ databases">
        <title>Draft genome assemblies for two species of Escallonia (Escalloniales).</title>
        <authorList>
            <person name="Chanderbali A."/>
            <person name="Dervinis C."/>
            <person name="Anghel I."/>
            <person name="Soltis D."/>
            <person name="Soltis P."/>
            <person name="Zapata F."/>
        </authorList>
    </citation>
    <scope>NUCLEOTIDE SEQUENCE</scope>
    <source>
        <strain evidence="6">UCBG92.1500</strain>
        <tissue evidence="6">Leaf</tissue>
    </source>
</reference>
<keyword evidence="7" id="KW-1185">Reference proteome</keyword>
<keyword evidence="5" id="KW-0539">Nucleus</keyword>
<dbReference type="GO" id="GO:0003677">
    <property type="term" value="F:DNA binding"/>
    <property type="evidence" value="ECO:0007669"/>
    <property type="project" value="UniProtKB-KW"/>
</dbReference>
<keyword evidence="3" id="KW-0238">DNA-binding</keyword>
<dbReference type="CDD" id="cd04516">
    <property type="entry name" value="TBP_eukaryotes"/>
    <property type="match status" value="1"/>
</dbReference>
<dbReference type="FunFam" id="3.30.310.10:FF:000001">
    <property type="entry name" value="TATA-box-binding protein 2"/>
    <property type="match status" value="1"/>
</dbReference>
<evidence type="ECO:0000256" key="3">
    <source>
        <dbReference type="ARBA" id="ARBA00023125"/>
    </source>
</evidence>
<dbReference type="SUPFAM" id="SSF55945">
    <property type="entry name" value="TATA-box binding protein-like"/>
    <property type="match status" value="2"/>
</dbReference>
<dbReference type="InterPro" id="IPR012295">
    <property type="entry name" value="TBP_dom_sf"/>
</dbReference>
<evidence type="ECO:0000256" key="5">
    <source>
        <dbReference type="ARBA" id="ARBA00023242"/>
    </source>
</evidence>
<dbReference type="AlphaFoldDB" id="A0AA88S2P4"/>
<dbReference type="PROSITE" id="PS00351">
    <property type="entry name" value="TFIID"/>
    <property type="match status" value="1"/>
</dbReference>
<comment type="caution">
    <text evidence="6">The sequence shown here is derived from an EMBL/GenBank/DDBJ whole genome shotgun (WGS) entry which is preliminary data.</text>
</comment>
<evidence type="ECO:0000256" key="2">
    <source>
        <dbReference type="ARBA" id="ARBA00005560"/>
    </source>
</evidence>
<dbReference type="InterPro" id="IPR000814">
    <property type="entry name" value="TBP"/>
</dbReference>
<dbReference type="PRINTS" id="PR00686">
    <property type="entry name" value="TIFACTORIID"/>
</dbReference>
<dbReference type="FunFam" id="3.30.310.10:FF:000002">
    <property type="entry name" value="TATA-box-binding protein 2"/>
    <property type="match status" value="1"/>
</dbReference>
<dbReference type="Pfam" id="PF00352">
    <property type="entry name" value="TBP"/>
    <property type="match status" value="2"/>
</dbReference>
<dbReference type="Proteomes" id="UP001187471">
    <property type="component" value="Unassembled WGS sequence"/>
</dbReference>
<dbReference type="EMBL" id="JAVXUO010001477">
    <property type="protein sequence ID" value="KAK2982015.1"/>
    <property type="molecule type" value="Genomic_DNA"/>
</dbReference>
<name>A0AA88S2P4_9ASTE</name>
<keyword evidence="4" id="KW-0804">Transcription</keyword>
<dbReference type="GO" id="GO:0006352">
    <property type="term" value="P:DNA-templated transcription initiation"/>
    <property type="evidence" value="ECO:0007669"/>
    <property type="project" value="InterPro"/>
</dbReference>
<organism evidence="6 7">
    <name type="scientific">Escallonia rubra</name>
    <dbReference type="NCBI Taxonomy" id="112253"/>
    <lineage>
        <taxon>Eukaryota</taxon>
        <taxon>Viridiplantae</taxon>
        <taxon>Streptophyta</taxon>
        <taxon>Embryophyta</taxon>
        <taxon>Tracheophyta</taxon>
        <taxon>Spermatophyta</taxon>
        <taxon>Magnoliopsida</taxon>
        <taxon>eudicotyledons</taxon>
        <taxon>Gunneridae</taxon>
        <taxon>Pentapetalae</taxon>
        <taxon>asterids</taxon>
        <taxon>campanulids</taxon>
        <taxon>Escalloniales</taxon>
        <taxon>Escalloniaceae</taxon>
        <taxon>Escallonia</taxon>
    </lineage>
</organism>
<evidence type="ECO:0000256" key="4">
    <source>
        <dbReference type="ARBA" id="ARBA00023163"/>
    </source>
</evidence>
<dbReference type="InterPro" id="IPR033710">
    <property type="entry name" value="TBP_eukaryotic"/>
</dbReference>
<comment type="similarity">
    <text evidence="2">Belongs to the TBP family.</text>
</comment>
<dbReference type="Gene3D" id="3.30.310.10">
    <property type="entry name" value="TATA-Binding Protein"/>
    <property type="match status" value="2"/>
</dbReference>
<evidence type="ECO:0008006" key="8">
    <source>
        <dbReference type="Google" id="ProtNLM"/>
    </source>
</evidence>
<dbReference type="HAMAP" id="MF_00408">
    <property type="entry name" value="TATA_bind_prot_arch"/>
    <property type="match status" value="1"/>
</dbReference>
<dbReference type="InterPro" id="IPR030491">
    <property type="entry name" value="TBP_CS"/>
</dbReference>
<dbReference type="GO" id="GO:0005634">
    <property type="term" value="C:nucleus"/>
    <property type="evidence" value="ECO:0007669"/>
    <property type="project" value="UniProtKB-SubCell"/>
</dbReference>
<protein>
    <recommendedName>
        <fullName evidence="8">TATA-box-binding protein</fullName>
    </recommendedName>
</protein>
<comment type="subcellular location">
    <subcellularLocation>
        <location evidence="1">Nucleus</location>
    </subcellularLocation>
</comment>
<accession>A0AA88S2P4</accession>
<evidence type="ECO:0000313" key="7">
    <source>
        <dbReference type="Proteomes" id="UP001187471"/>
    </source>
</evidence>
<dbReference type="PANTHER" id="PTHR10126">
    <property type="entry name" value="TATA-BOX BINDING PROTEIN"/>
    <property type="match status" value="1"/>
</dbReference>